<evidence type="ECO:0000313" key="2">
    <source>
        <dbReference type="EMBL" id="KAL1493600.1"/>
    </source>
</evidence>
<keyword evidence="3" id="KW-1185">Reference proteome</keyword>
<evidence type="ECO:0000256" key="1">
    <source>
        <dbReference type="SAM" id="MobiDB-lite"/>
    </source>
</evidence>
<dbReference type="AlphaFoldDB" id="A0ABD1EIV1"/>
<reference evidence="2 3" key="1">
    <citation type="submission" date="2024-05" db="EMBL/GenBank/DDBJ databases">
        <title>Genetic variation in Jamaican populations of the coffee berry borer (Hypothenemus hampei).</title>
        <authorList>
            <person name="Errbii M."/>
            <person name="Myrie A."/>
        </authorList>
    </citation>
    <scope>NUCLEOTIDE SEQUENCE [LARGE SCALE GENOMIC DNA]</scope>
    <source>
        <strain evidence="2">JA-Hopewell-2020-01-JO</strain>
        <tissue evidence="2">Whole body</tissue>
    </source>
</reference>
<dbReference type="EMBL" id="JBDJPC010000007">
    <property type="protein sequence ID" value="KAL1493600.1"/>
    <property type="molecule type" value="Genomic_DNA"/>
</dbReference>
<gene>
    <name evidence="2" type="ORF">ABEB36_009301</name>
</gene>
<comment type="caution">
    <text evidence="2">The sequence shown here is derived from an EMBL/GenBank/DDBJ whole genome shotgun (WGS) entry which is preliminary data.</text>
</comment>
<name>A0ABD1EIV1_HYPHA</name>
<protein>
    <submittedName>
        <fullName evidence="2">Uncharacterized protein</fullName>
    </submittedName>
</protein>
<accession>A0ABD1EIV1</accession>
<feature type="region of interest" description="Disordered" evidence="1">
    <location>
        <begin position="71"/>
        <end position="94"/>
    </location>
</feature>
<sequence>MVLNEDPNKKFETLLKKGKKLQNLKLSEVPIQHPIKQKKMKSLTNLLIQLATADWRNDEPELAWLTPILPENNENSLQGEDDIGEDGVENRNSESLCECNDDDCDVKI</sequence>
<organism evidence="2 3">
    <name type="scientific">Hypothenemus hampei</name>
    <name type="common">Coffee berry borer</name>
    <dbReference type="NCBI Taxonomy" id="57062"/>
    <lineage>
        <taxon>Eukaryota</taxon>
        <taxon>Metazoa</taxon>
        <taxon>Ecdysozoa</taxon>
        <taxon>Arthropoda</taxon>
        <taxon>Hexapoda</taxon>
        <taxon>Insecta</taxon>
        <taxon>Pterygota</taxon>
        <taxon>Neoptera</taxon>
        <taxon>Endopterygota</taxon>
        <taxon>Coleoptera</taxon>
        <taxon>Polyphaga</taxon>
        <taxon>Cucujiformia</taxon>
        <taxon>Curculionidae</taxon>
        <taxon>Scolytinae</taxon>
        <taxon>Hypothenemus</taxon>
    </lineage>
</organism>
<proteinExistence type="predicted"/>
<dbReference type="Proteomes" id="UP001566132">
    <property type="component" value="Unassembled WGS sequence"/>
</dbReference>
<evidence type="ECO:0000313" key="3">
    <source>
        <dbReference type="Proteomes" id="UP001566132"/>
    </source>
</evidence>